<sequence>KMQKILIIEDDEKLRNELETFLNKNGFVATSLKKFDNAVEDILNEKADLLLLDINLPYTDGEFICKEIRKTSNVPIIMVTSRDSEMDELLSLNYGADQYVTKPYNIQILLAKIVGLLKRNQNVGNNPDKIDCGEFILNTAGRIIEKEDNKVELTKNEYKILEYLVLHRQQVISRDEIMDYLWESEEFVDDNTLNVNIKRLRTKLEELGLIDQIETRRGHGYLLK</sequence>
<evidence type="ECO:0000259" key="2">
    <source>
        <dbReference type="PROSITE" id="PS50110"/>
    </source>
</evidence>
<dbReference type="Gene3D" id="3.40.50.2300">
    <property type="match status" value="1"/>
</dbReference>
<accession>K1SN46</accession>
<dbReference type="EMBL" id="AJWZ01010349">
    <property type="protein sequence ID" value="EKC48731.1"/>
    <property type="molecule type" value="Genomic_DNA"/>
</dbReference>
<dbReference type="CDD" id="cd00383">
    <property type="entry name" value="trans_reg_C"/>
    <property type="match status" value="1"/>
</dbReference>
<dbReference type="InterPro" id="IPR016032">
    <property type="entry name" value="Sig_transdc_resp-reg_C-effctor"/>
</dbReference>
<feature type="non-terminal residue" evidence="4">
    <location>
        <position position="1"/>
    </location>
</feature>
<evidence type="ECO:0000256" key="1">
    <source>
        <dbReference type="ARBA" id="ARBA00023125"/>
    </source>
</evidence>
<dbReference type="GO" id="GO:0006355">
    <property type="term" value="P:regulation of DNA-templated transcription"/>
    <property type="evidence" value="ECO:0007669"/>
    <property type="project" value="InterPro"/>
</dbReference>
<dbReference type="InterPro" id="IPR039420">
    <property type="entry name" value="WalR-like"/>
</dbReference>
<dbReference type="Pfam" id="PF00486">
    <property type="entry name" value="Trans_reg_C"/>
    <property type="match status" value="1"/>
</dbReference>
<dbReference type="InterPro" id="IPR001867">
    <property type="entry name" value="OmpR/PhoB-type_DNA-bd"/>
</dbReference>
<keyword evidence="1" id="KW-0238">DNA-binding</keyword>
<gene>
    <name evidence="4" type="ORF">OBE_15020</name>
</gene>
<dbReference type="Pfam" id="PF00072">
    <property type="entry name" value="Response_reg"/>
    <property type="match status" value="1"/>
</dbReference>
<organism evidence="4">
    <name type="scientific">human gut metagenome</name>
    <dbReference type="NCBI Taxonomy" id="408170"/>
    <lineage>
        <taxon>unclassified sequences</taxon>
        <taxon>metagenomes</taxon>
        <taxon>organismal metagenomes</taxon>
    </lineage>
</organism>
<dbReference type="GO" id="GO:0000976">
    <property type="term" value="F:transcription cis-regulatory region binding"/>
    <property type="evidence" value="ECO:0007669"/>
    <property type="project" value="TreeGrafter"/>
</dbReference>
<reference evidence="4" key="1">
    <citation type="journal article" date="2013" name="Environ. Microbiol.">
        <title>Microbiota from the distal guts of lean and obese adolescents exhibit partial functional redundancy besides clear differences in community structure.</title>
        <authorList>
            <person name="Ferrer M."/>
            <person name="Ruiz A."/>
            <person name="Lanza F."/>
            <person name="Haange S.B."/>
            <person name="Oberbach A."/>
            <person name="Till H."/>
            <person name="Bargiela R."/>
            <person name="Campoy C."/>
            <person name="Segura M.T."/>
            <person name="Richter M."/>
            <person name="von Bergen M."/>
            <person name="Seifert J."/>
            <person name="Suarez A."/>
        </authorList>
    </citation>
    <scope>NUCLEOTIDE SEQUENCE</scope>
</reference>
<dbReference type="InterPro" id="IPR036388">
    <property type="entry name" value="WH-like_DNA-bd_sf"/>
</dbReference>
<dbReference type="SMART" id="SM00862">
    <property type="entry name" value="Trans_reg_C"/>
    <property type="match status" value="1"/>
</dbReference>
<dbReference type="PANTHER" id="PTHR48111:SF43">
    <property type="entry name" value="STAGE 0 SPORULATION PROTEIN A HOMOLOG"/>
    <property type="match status" value="1"/>
</dbReference>
<protein>
    <submittedName>
        <fullName evidence="4">Two-component system response regulator</fullName>
    </submittedName>
</protein>
<dbReference type="SUPFAM" id="SSF52172">
    <property type="entry name" value="CheY-like"/>
    <property type="match status" value="1"/>
</dbReference>
<dbReference type="Gene3D" id="1.10.10.10">
    <property type="entry name" value="Winged helix-like DNA-binding domain superfamily/Winged helix DNA-binding domain"/>
    <property type="match status" value="1"/>
</dbReference>
<name>K1SN46_9ZZZZ</name>
<proteinExistence type="predicted"/>
<dbReference type="AlphaFoldDB" id="K1SN46"/>
<dbReference type="SMART" id="SM00448">
    <property type="entry name" value="REC"/>
    <property type="match status" value="1"/>
</dbReference>
<dbReference type="PANTHER" id="PTHR48111">
    <property type="entry name" value="REGULATOR OF RPOS"/>
    <property type="match status" value="1"/>
</dbReference>
<feature type="domain" description="OmpR/PhoB-type" evidence="3">
    <location>
        <begin position="127"/>
        <end position="224"/>
    </location>
</feature>
<dbReference type="SUPFAM" id="SSF46894">
    <property type="entry name" value="C-terminal effector domain of the bipartite response regulators"/>
    <property type="match status" value="1"/>
</dbReference>
<dbReference type="GO" id="GO:0032993">
    <property type="term" value="C:protein-DNA complex"/>
    <property type="evidence" value="ECO:0007669"/>
    <property type="project" value="TreeGrafter"/>
</dbReference>
<feature type="domain" description="Response regulatory" evidence="2">
    <location>
        <begin position="4"/>
        <end position="117"/>
    </location>
</feature>
<dbReference type="InterPro" id="IPR001789">
    <property type="entry name" value="Sig_transdc_resp-reg_receiver"/>
</dbReference>
<dbReference type="GO" id="GO:0000156">
    <property type="term" value="F:phosphorelay response regulator activity"/>
    <property type="evidence" value="ECO:0007669"/>
    <property type="project" value="TreeGrafter"/>
</dbReference>
<evidence type="ECO:0000313" key="4">
    <source>
        <dbReference type="EMBL" id="EKC48731.1"/>
    </source>
</evidence>
<dbReference type="InterPro" id="IPR011006">
    <property type="entry name" value="CheY-like_superfamily"/>
</dbReference>
<evidence type="ECO:0000259" key="3">
    <source>
        <dbReference type="PROSITE" id="PS51755"/>
    </source>
</evidence>
<comment type="caution">
    <text evidence="4">The sequence shown here is derived from an EMBL/GenBank/DDBJ whole genome shotgun (WGS) entry which is preliminary data.</text>
</comment>
<dbReference type="GO" id="GO:0005829">
    <property type="term" value="C:cytosol"/>
    <property type="evidence" value="ECO:0007669"/>
    <property type="project" value="TreeGrafter"/>
</dbReference>
<dbReference type="PROSITE" id="PS51755">
    <property type="entry name" value="OMPR_PHOB"/>
    <property type="match status" value="1"/>
</dbReference>
<dbReference type="PROSITE" id="PS50110">
    <property type="entry name" value="RESPONSE_REGULATORY"/>
    <property type="match status" value="1"/>
</dbReference>